<dbReference type="Proteomes" id="UP000268857">
    <property type="component" value="Unassembled WGS sequence"/>
</dbReference>
<accession>A0A433NK53</accession>
<dbReference type="EMBL" id="RSCJ01000008">
    <property type="protein sequence ID" value="RUR83074.1"/>
    <property type="molecule type" value="Genomic_DNA"/>
</dbReference>
<name>A0A433NK53_CHLFR</name>
<gene>
    <name evidence="2" type="ORF">PCC6912_24480</name>
</gene>
<evidence type="ECO:0000259" key="1">
    <source>
        <dbReference type="Pfam" id="PF01370"/>
    </source>
</evidence>
<dbReference type="InterPro" id="IPR001509">
    <property type="entry name" value="Epimerase_deHydtase"/>
</dbReference>
<dbReference type="InterPro" id="IPR051783">
    <property type="entry name" value="NAD(P)-dependent_oxidoreduct"/>
</dbReference>
<dbReference type="InterPro" id="IPR036291">
    <property type="entry name" value="NAD(P)-bd_dom_sf"/>
</dbReference>
<evidence type="ECO:0000313" key="3">
    <source>
        <dbReference type="Proteomes" id="UP000268857"/>
    </source>
</evidence>
<dbReference type="RefSeq" id="WP_016873118.1">
    <property type="nucleotide sequence ID" value="NZ_AJLN01000037.1"/>
</dbReference>
<keyword evidence="3" id="KW-1185">Reference proteome</keyword>
<evidence type="ECO:0000313" key="2">
    <source>
        <dbReference type="EMBL" id="RUR83074.1"/>
    </source>
</evidence>
<organism evidence="2 3">
    <name type="scientific">Chlorogloeopsis fritschii PCC 6912</name>
    <dbReference type="NCBI Taxonomy" id="211165"/>
    <lineage>
        <taxon>Bacteria</taxon>
        <taxon>Bacillati</taxon>
        <taxon>Cyanobacteriota</taxon>
        <taxon>Cyanophyceae</taxon>
        <taxon>Nostocales</taxon>
        <taxon>Chlorogloeopsidaceae</taxon>
        <taxon>Chlorogloeopsis</taxon>
    </lineage>
</organism>
<comment type="caution">
    <text evidence="2">The sequence shown here is derived from an EMBL/GenBank/DDBJ whole genome shotgun (WGS) entry which is preliminary data.</text>
</comment>
<dbReference type="PANTHER" id="PTHR48079">
    <property type="entry name" value="PROTEIN YEEZ"/>
    <property type="match status" value="1"/>
</dbReference>
<sequence>MNLSEQTLLISGISGFIGLRTAELAIARGMKVCGLARSAEKAKKAQKLGAEIIVGSVTDPAIASKACQGVDIVLHTAGISQESGSLKHFREVNVGGTVTMAKAAKSAGVKIFTHISSAMVYGFNYPDRVTENGPLRGENNPLCQTKIEAEEALLQLHAPPDFEIIIIRPGDVYGPRSIPWIVRPLHMMHQKLFALVNDGQGVSNHVYIDNLIDAIFLAIEKEAYGEIFNITDGQNTSWKEYFTRLAKIADLPVPLSLPKEEAKLFIRVREQGQKLFRKKPDLVPETVDFLSRPYAYSIAKAQRILNYEPKIDLEEGMRRTREWLRNTDIKTELNS</sequence>
<dbReference type="Gene3D" id="3.40.50.720">
    <property type="entry name" value="NAD(P)-binding Rossmann-like Domain"/>
    <property type="match status" value="1"/>
</dbReference>
<dbReference type="OrthoDB" id="9774199at2"/>
<reference evidence="2 3" key="1">
    <citation type="journal article" date="2019" name="Genome Biol. Evol.">
        <title>Day and night: Metabolic profiles and evolutionary relationships of six axenic non-marine cyanobacteria.</title>
        <authorList>
            <person name="Will S.E."/>
            <person name="Henke P."/>
            <person name="Boedeker C."/>
            <person name="Huang S."/>
            <person name="Brinkmann H."/>
            <person name="Rohde M."/>
            <person name="Jarek M."/>
            <person name="Friedl T."/>
            <person name="Seufert S."/>
            <person name="Schumacher M."/>
            <person name="Overmann J."/>
            <person name="Neumann-Schaal M."/>
            <person name="Petersen J."/>
        </authorList>
    </citation>
    <scope>NUCLEOTIDE SEQUENCE [LARGE SCALE GENOMIC DNA]</scope>
    <source>
        <strain evidence="2 3">PCC 6912</strain>
    </source>
</reference>
<dbReference type="AlphaFoldDB" id="A0A433NK53"/>
<dbReference type="SUPFAM" id="SSF51735">
    <property type="entry name" value="NAD(P)-binding Rossmann-fold domains"/>
    <property type="match status" value="1"/>
</dbReference>
<dbReference type="GO" id="GO:0005737">
    <property type="term" value="C:cytoplasm"/>
    <property type="evidence" value="ECO:0007669"/>
    <property type="project" value="TreeGrafter"/>
</dbReference>
<dbReference type="Pfam" id="PF01370">
    <property type="entry name" value="Epimerase"/>
    <property type="match status" value="1"/>
</dbReference>
<protein>
    <submittedName>
        <fullName evidence="2">Putative oxidoreductase</fullName>
    </submittedName>
</protein>
<dbReference type="GO" id="GO:0004029">
    <property type="term" value="F:aldehyde dehydrogenase (NAD+) activity"/>
    <property type="evidence" value="ECO:0007669"/>
    <property type="project" value="TreeGrafter"/>
</dbReference>
<feature type="domain" description="NAD-dependent epimerase/dehydratase" evidence="1">
    <location>
        <begin position="9"/>
        <end position="230"/>
    </location>
</feature>
<dbReference type="PANTHER" id="PTHR48079:SF6">
    <property type="entry name" value="NAD(P)-BINDING DOMAIN-CONTAINING PROTEIN-RELATED"/>
    <property type="match status" value="1"/>
</dbReference>
<proteinExistence type="predicted"/>
<dbReference type="STRING" id="211165.GCA_000317285_00537"/>